<keyword evidence="2" id="KW-1185">Reference proteome</keyword>
<evidence type="ECO:0000313" key="2">
    <source>
        <dbReference type="Proteomes" id="UP000043764"/>
    </source>
</evidence>
<evidence type="ECO:0008006" key="3">
    <source>
        <dbReference type="Google" id="ProtNLM"/>
    </source>
</evidence>
<dbReference type="InterPro" id="IPR032347">
    <property type="entry name" value="DUF4864"/>
</dbReference>
<dbReference type="Proteomes" id="UP000043764">
    <property type="component" value="Unassembled WGS sequence"/>
</dbReference>
<dbReference type="AlphaFoldDB" id="A0A0H5D0S6"/>
<dbReference type="RefSeq" id="WP_050673046.1">
    <property type="nucleotide sequence ID" value="NZ_BSKQ01000001.1"/>
</dbReference>
<name>A0A0H5D0S6_9RHOB</name>
<dbReference type="STRING" id="481446.NIT7645_00013"/>
<protein>
    <recommendedName>
        <fullName evidence="3">DUF4864 domain-containing protein</fullName>
    </recommendedName>
</protein>
<gene>
    <name evidence="1" type="ORF">NIT7321_01505</name>
</gene>
<accession>A0A0H5D0S6</accession>
<organism evidence="1 2">
    <name type="scientific">Phaeobacter italicus</name>
    <dbReference type="NCBI Taxonomy" id="481446"/>
    <lineage>
        <taxon>Bacteria</taxon>
        <taxon>Pseudomonadati</taxon>
        <taxon>Pseudomonadota</taxon>
        <taxon>Alphaproteobacteria</taxon>
        <taxon>Rhodobacterales</taxon>
        <taxon>Roseobacteraceae</taxon>
        <taxon>Phaeobacter</taxon>
    </lineage>
</organism>
<dbReference type="Pfam" id="PF16156">
    <property type="entry name" value="DUF4864"/>
    <property type="match status" value="1"/>
</dbReference>
<dbReference type="EMBL" id="CVRL01000013">
    <property type="protein sequence ID" value="CRL10659.1"/>
    <property type="molecule type" value="Genomic_DNA"/>
</dbReference>
<proteinExistence type="predicted"/>
<evidence type="ECO:0000313" key="1">
    <source>
        <dbReference type="EMBL" id="CRL10659.1"/>
    </source>
</evidence>
<sequence>MRKLMLTSICVAVMAFPAVGRSQETSGQGAITGVIASQIDAFLRQDVDAAFEFASPNIRGLFGSSERFGAMVQSGYPMVWQPQEVRYLALRNVAGRLWQRVMITDAEGRVHLLDYQMVETGKGWKINAVQLLTGDAEAA</sequence>
<reference evidence="2" key="1">
    <citation type="submission" date="2015-05" db="EMBL/GenBank/DDBJ databases">
        <authorList>
            <person name="Rodrigo-Torres Lidia"/>
            <person name="Arahal R.David."/>
        </authorList>
    </citation>
    <scope>NUCLEOTIDE SEQUENCE [LARGE SCALE GENOMIC DNA]</scope>
    <source>
        <strain evidence="2">CECT 7321</strain>
    </source>
</reference>